<feature type="region of interest" description="Disordered" evidence="1">
    <location>
        <begin position="1"/>
        <end position="22"/>
    </location>
</feature>
<dbReference type="AlphaFoldDB" id="A0A6A5YU89"/>
<sequence>MDTSNTTREKASTPSTPGRSKFSSVPTELLIKIADNIWVSTQADFEIQSEYDDDEASTDDYYRARKTPMYQNLVAFCQLNQACRRVGQELRFRNLDLTSDPVNHLLGDLRTLLIDIPGLQNKVKSIRWRIPRYVISDPQKDMYARAQSYDESLSEIANGCSKLAIPESFKGDLLRRVGAHDAIAWMRVLIMSTPASKKLDISDVFADDRTHIVKELSSMCSQGLLDHLEHLCLRSDDDQIDLIETLLNNDNILRLRNLTTLELHGTNRWKLSNLTEAYRGAASGNWEGRMENNELPRIYEIQNLILHKPPWLSYYFPSTFSRLTSLTLVLEDHKLVGAEEEHVPFIPNLVACGLEHLRIDFRRNEDGDGLFFWPHDFSMLTELKTLRIEGGLFLYHERLCDHFGDGSFSNICMVASDFFPPKIQELTYVPDRVETAGLVGVHEPLEELVREDYPGPKAVGNFCIREFLRHGVHTRPTLEKVTVSSDLFNILGFGDLVDQLAEEGVQMIGRAQADEDSELDRLYGSDWRDWREEGLLGLIEFDSD</sequence>
<protein>
    <submittedName>
        <fullName evidence="2">Uncharacterized protein</fullName>
    </submittedName>
</protein>
<evidence type="ECO:0000313" key="2">
    <source>
        <dbReference type="EMBL" id="KAF2110759.1"/>
    </source>
</evidence>
<reference evidence="2" key="1">
    <citation type="journal article" date="2020" name="Stud. Mycol.">
        <title>101 Dothideomycetes genomes: a test case for predicting lifestyles and emergence of pathogens.</title>
        <authorList>
            <person name="Haridas S."/>
            <person name="Albert R."/>
            <person name="Binder M."/>
            <person name="Bloem J."/>
            <person name="Labutti K."/>
            <person name="Salamov A."/>
            <person name="Andreopoulos B."/>
            <person name="Baker S."/>
            <person name="Barry K."/>
            <person name="Bills G."/>
            <person name="Bluhm B."/>
            <person name="Cannon C."/>
            <person name="Castanera R."/>
            <person name="Culley D."/>
            <person name="Daum C."/>
            <person name="Ezra D."/>
            <person name="Gonzalez J."/>
            <person name="Henrissat B."/>
            <person name="Kuo A."/>
            <person name="Liang C."/>
            <person name="Lipzen A."/>
            <person name="Lutzoni F."/>
            <person name="Magnuson J."/>
            <person name="Mondo S."/>
            <person name="Nolan M."/>
            <person name="Ohm R."/>
            <person name="Pangilinan J."/>
            <person name="Park H.-J."/>
            <person name="Ramirez L."/>
            <person name="Alfaro M."/>
            <person name="Sun H."/>
            <person name="Tritt A."/>
            <person name="Yoshinaga Y."/>
            <person name="Zwiers L.-H."/>
            <person name="Turgeon B."/>
            <person name="Goodwin S."/>
            <person name="Spatafora J."/>
            <person name="Crous P."/>
            <person name="Grigoriev I."/>
        </authorList>
    </citation>
    <scope>NUCLEOTIDE SEQUENCE</scope>
    <source>
        <strain evidence="2">CBS 627.86</strain>
    </source>
</reference>
<evidence type="ECO:0000313" key="3">
    <source>
        <dbReference type="Proteomes" id="UP000799770"/>
    </source>
</evidence>
<dbReference type="SUPFAM" id="SSF52047">
    <property type="entry name" value="RNI-like"/>
    <property type="match status" value="1"/>
</dbReference>
<proteinExistence type="predicted"/>
<dbReference type="EMBL" id="ML977337">
    <property type="protein sequence ID" value="KAF2110759.1"/>
    <property type="molecule type" value="Genomic_DNA"/>
</dbReference>
<name>A0A6A5YU89_9PLEO</name>
<accession>A0A6A5YU89</accession>
<keyword evidence="3" id="KW-1185">Reference proteome</keyword>
<gene>
    <name evidence="2" type="ORF">BDV96DRAFT_603821</name>
</gene>
<evidence type="ECO:0000256" key="1">
    <source>
        <dbReference type="SAM" id="MobiDB-lite"/>
    </source>
</evidence>
<dbReference type="Proteomes" id="UP000799770">
    <property type="component" value="Unassembled WGS sequence"/>
</dbReference>
<organism evidence="2 3">
    <name type="scientific">Lophiotrema nucula</name>
    <dbReference type="NCBI Taxonomy" id="690887"/>
    <lineage>
        <taxon>Eukaryota</taxon>
        <taxon>Fungi</taxon>
        <taxon>Dikarya</taxon>
        <taxon>Ascomycota</taxon>
        <taxon>Pezizomycotina</taxon>
        <taxon>Dothideomycetes</taxon>
        <taxon>Pleosporomycetidae</taxon>
        <taxon>Pleosporales</taxon>
        <taxon>Lophiotremataceae</taxon>
        <taxon>Lophiotrema</taxon>
    </lineage>
</organism>